<keyword evidence="5 7" id="KW-1133">Transmembrane helix</keyword>
<dbReference type="Gene3D" id="1.20.1250.20">
    <property type="entry name" value="MFS general substrate transporter like domains"/>
    <property type="match status" value="1"/>
</dbReference>
<evidence type="ECO:0000256" key="2">
    <source>
        <dbReference type="ARBA" id="ARBA00006978"/>
    </source>
</evidence>
<evidence type="ECO:0000256" key="1">
    <source>
        <dbReference type="ARBA" id="ARBA00004127"/>
    </source>
</evidence>
<evidence type="ECO:0008006" key="10">
    <source>
        <dbReference type="Google" id="ProtNLM"/>
    </source>
</evidence>
<dbReference type="InterPro" id="IPR024671">
    <property type="entry name" value="Atg22-like"/>
</dbReference>
<feature type="transmembrane region" description="Helical" evidence="7">
    <location>
        <begin position="211"/>
        <end position="233"/>
    </location>
</feature>
<feature type="transmembrane region" description="Helical" evidence="7">
    <location>
        <begin position="366"/>
        <end position="383"/>
    </location>
</feature>
<keyword evidence="9" id="KW-1185">Reference proteome</keyword>
<evidence type="ECO:0000256" key="6">
    <source>
        <dbReference type="ARBA" id="ARBA00023136"/>
    </source>
</evidence>
<evidence type="ECO:0000256" key="7">
    <source>
        <dbReference type="SAM" id="Phobius"/>
    </source>
</evidence>
<dbReference type="SUPFAM" id="SSF103473">
    <property type="entry name" value="MFS general substrate transporter"/>
    <property type="match status" value="1"/>
</dbReference>
<feature type="transmembrane region" description="Helical" evidence="7">
    <location>
        <begin position="344"/>
        <end position="360"/>
    </location>
</feature>
<feature type="transmembrane region" description="Helical" evidence="7">
    <location>
        <begin position="404"/>
        <end position="424"/>
    </location>
</feature>
<reference evidence="8" key="1">
    <citation type="submission" date="2023-08" db="EMBL/GenBank/DDBJ databases">
        <authorList>
            <person name="Audoor S."/>
            <person name="Bilcke G."/>
        </authorList>
    </citation>
    <scope>NUCLEOTIDE SEQUENCE</scope>
</reference>
<dbReference type="EMBL" id="CAKOGP040001781">
    <property type="protein sequence ID" value="CAJ1951376.1"/>
    <property type="molecule type" value="Genomic_DNA"/>
</dbReference>
<keyword evidence="6 7" id="KW-0472">Membrane</keyword>
<protein>
    <recommendedName>
        <fullName evidence="10">Major facilitator superfamily (MFS) profile domain-containing protein</fullName>
    </recommendedName>
</protein>
<proteinExistence type="inferred from homology"/>
<evidence type="ECO:0000256" key="3">
    <source>
        <dbReference type="ARBA" id="ARBA00022448"/>
    </source>
</evidence>
<keyword evidence="4 7" id="KW-0812">Transmembrane</keyword>
<feature type="transmembrane region" description="Helical" evidence="7">
    <location>
        <begin position="139"/>
        <end position="164"/>
    </location>
</feature>
<keyword evidence="3" id="KW-0813">Transport</keyword>
<evidence type="ECO:0000256" key="5">
    <source>
        <dbReference type="ARBA" id="ARBA00022989"/>
    </source>
</evidence>
<dbReference type="Pfam" id="PF11700">
    <property type="entry name" value="ATG22"/>
    <property type="match status" value="1"/>
</dbReference>
<feature type="transmembrane region" description="Helical" evidence="7">
    <location>
        <begin position="115"/>
        <end position="133"/>
    </location>
</feature>
<evidence type="ECO:0000313" key="8">
    <source>
        <dbReference type="EMBL" id="CAJ1951376.1"/>
    </source>
</evidence>
<sequence>MPQEPPMEEVQENSDCCKCTGFLGNSVARGMGITAAGRGAVIASNIFISSSLLYLASQEAGCLDEDGKTTECDEKIYGFQPSSLITNIAVISNVVAAVLNPLMGAVVDFTDHRHALGTICAFLIIGIQAVQVYTVSSTWFIMAILQSVAGAIYQFMLTSTYAYFPEMAEQLGEKAMSNIAPKITITQFSFQATFMVLIIGISIGIGSGDVLTAQISQGINAVILLVCWSIGWFKLLPKSKAKRTLPEGKSLFSAGFSQIFQTAKHINSHYKNSIRWYLLALVFAEAGANSFTICAVTYLNEVLKMSGTETGIVFLIVLVCTIPGSILCEYVVNKTNFNTGWRLNMLYFSIVTTVGVFVLNDENDKIMTYVMGVFWGIALGWFYPTENGFFAVLVPQEQATEMAGIYNFCALVISWCPPFIFTAMNENGIPLNYGLLHLVAYFLIAIALLSMMPSWDVVIAESHGPSSTLVENPTKPDATEA</sequence>
<feature type="transmembrane region" description="Helical" evidence="7">
    <location>
        <begin position="185"/>
        <end position="205"/>
    </location>
</feature>
<evidence type="ECO:0000256" key="4">
    <source>
        <dbReference type="ARBA" id="ARBA00022692"/>
    </source>
</evidence>
<comment type="subcellular location">
    <subcellularLocation>
        <location evidence="1">Endomembrane system</location>
        <topology evidence="1">Multi-pass membrane protein</topology>
    </subcellularLocation>
</comment>
<dbReference type="GO" id="GO:0012505">
    <property type="term" value="C:endomembrane system"/>
    <property type="evidence" value="ECO:0007669"/>
    <property type="project" value="UniProtKB-SubCell"/>
</dbReference>
<feature type="transmembrane region" description="Helical" evidence="7">
    <location>
        <begin position="311"/>
        <end position="332"/>
    </location>
</feature>
<accession>A0AAD2JHR6</accession>
<dbReference type="PANTHER" id="PTHR23519:SF1">
    <property type="entry name" value="AUTOPHAGY-RELATED PROTEIN 22"/>
    <property type="match status" value="1"/>
</dbReference>
<feature type="transmembrane region" description="Helical" evidence="7">
    <location>
        <begin position="430"/>
        <end position="449"/>
    </location>
</feature>
<dbReference type="InterPro" id="IPR036259">
    <property type="entry name" value="MFS_trans_sf"/>
</dbReference>
<organism evidence="8 9">
    <name type="scientific">Cylindrotheca closterium</name>
    <dbReference type="NCBI Taxonomy" id="2856"/>
    <lineage>
        <taxon>Eukaryota</taxon>
        <taxon>Sar</taxon>
        <taxon>Stramenopiles</taxon>
        <taxon>Ochrophyta</taxon>
        <taxon>Bacillariophyta</taxon>
        <taxon>Bacillariophyceae</taxon>
        <taxon>Bacillariophycidae</taxon>
        <taxon>Bacillariales</taxon>
        <taxon>Bacillariaceae</taxon>
        <taxon>Cylindrotheca</taxon>
    </lineage>
</organism>
<dbReference type="Proteomes" id="UP001295423">
    <property type="component" value="Unassembled WGS sequence"/>
</dbReference>
<gene>
    <name evidence="8" type="ORF">CYCCA115_LOCUS13042</name>
</gene>
<feature type="transmembrane region" description="Helical" evidence="7">
    <location>
        <begin position="84"/>
        <end position="103"/>
    </location>
</feature>
<dbReference type="PANTHER" id="PTHR23519">
    <property type="entry name" value="AUTOPHAGY-RELATED PROTEIN 22"/>
    <property type="match status" value="1"/>
</dbReference>
<feature type="transmembrane region" description="Helical" evidence="7">
    <location>
        <begin position="276"/>
        <end position="299"/>
    </location>
</feature>
<evidence type="ECO:0000313" key="9">
    <source>
        <dbReference type="Proteomes" id="UP001295423"/>
    </source>
</evidence>
<name>A0AAD2JHR6_9STRA</name>
<comment type="caution">
    <text evidence="8">The sequence shown here is derived from an EMBL/GenBank/DDBJ whole genome shotgun (WGS) entry which is preliminary data.</text>
</comment>
<dbReference type="InterPro" id="IPR050495">
    <property type="entry name" value="ATG22/LtaA_families"/>
</dbReference>
<comment type="similarity">
    <text evidence="2">Belongs to the ATG22 family.</text>
</comment>
<dbReference type="AlphaFoldDB" id="A0AAD2JHR6"/>